<dbReference type="EMBL" id="RWGX01000005">
    <property type="protein sequence ID" value="RVU87388.1"/>
    <property type="molecule type" value="Genomic_DNA"/>
</dbReference>
<accession>A0AA94F1H4</accession>
<dbReference type="Pfam" id="PF08346">
    <property type="entry name" value="AntA"/>
    <property type="match status" value="1"/>
</dbReference>
<gene>
    <name evidence="2" type="ORF">EJB19_13900</name>
</gene>
<dbReference type="PANTHER" id="PTHR36180">
    <property type="entry name" value="DNA-BINDING PROTEIN-RELATED-RELATED"/>
    <property type="match status" value="1"/>
</dbReference>
<dbReference type="AlphaFoldDB" id="A0AA94F1H4"/>
<dbReference type="RefSeq" id="WP_127822399.1">
    <property type="nucleotide sequence ID" value="NZ_RWGX02000009.1"/>
</dbReference>
<organism evidence="2">
    <name type="scientific">Flavobacterium columnare</name>
    <dbReference type="NCBI Taxonomy" id="996"/>
    <lineage>
        <taxon>Bacteria</taxon>
        <taxon>Pseudomonadati</taxon>
        <taxon>Bacteroidota</taxon>
        <taxon>Flavobacteriia</taxon>
        <taxon>Flavobacteriales</taxon>
        <taxon>Flavobacteriaceae</taxon>
        <taxon>Flavobacterium</taxon>
    </lineage>
</organism>
<comment type="caution">
    <text evidence="2">The sequence shown here is derived from an EMBL/GenBank/DDBJ whole genome shotgun (WGS) entry which is preliminary data.</text>
</comment>
<protein>
    <submittedName>
        <fullName evidence="2">Toxin-antitoxin system, toxin component</fullName>
    </submittedName>
</protein>
<feature type="domain" description="AntA/AntB antirepressor" evidence="1">
    <location>
        <begin position="16"/>
        <end position="85"/>
    </location>
</feature>
<evidence type="ECO:0000313" key="2">
    <source>
        <dbReference type="EMBL" id="RVU87388.1"/>
    </source>
</evidence>
<sequence>MNQLISITTQNGISVVSARDLHQFLEVETRFNDWILRRIEEYGFIENQDFEVLLKNEQNPQGGRPQKEYAITLDMAKELSMVEKNEKGRKARQYFIRIEKEQRQNSILIPAKVVSNGVTCLPYTHWLLQNGYSVNSGAVRRRIRNNPSQFVKGSKGWYISEGMAQYYLNHRDNNQMVEQLPPANPLQLSFFDN</sequence>
<proteinExistence type="predicted"/>
<reference evidence="2" key="1">
    <citation type="submission" date="2018-12" db="EMBL/GenBank/DDBJ databases">
        <title>Draft genome sequence of Flaovobacterium columnare BGFS27 isolated from channel catfish in Alabama.</title>
        <authorList>
            <person name="Cai W."/>
            <person name="Arias C."/>
        </authorList>
    </citation>
    <scope>NUCLEOTIDE SEQUENCE [LARGE SCALE GENOMIC DNA]</scope>
    <source>
        <strain evidence="2">BGFS27</strain>
    </source>
</reference>
<dbReference type="PANTHER" id="PTHR36180:SF1">
    <property type="entry name" value="ANTA_ANTB ANTIREPRESSOR DOMAIN-CONTAINING PROTEIN"/>
    <property type="match status" value="1"/>
</dbReference>
<dbReference type="InterPro" id="IPR013557">
    <property type="entry name" value="AntA/B_antirep"/>
</dbReference>
<evidence type="ECO:0000259" key="1">
    <source>
        <dbReference type="Pfam" id="PF08346"/>
    </source>
</evidence>
<name>A0AA94F1H4_9FLAO</name>